<evidence type="ECO:0000256" key="1">
    <source>
        <dbReference type="SAM" id="MobiDB-lite"/>
    </source>
</evidence>
<dbReference type="EMBL" id="JAIQCJ010002005">
    <property type="protein sequence ID" value="KAJ8785927.1"/>
    <property type="molecule type" value="Genomic_DNA"/>
</dbReference>
<dbReference type="InterPro" id="IPR042343">
    <property type="entry name" value="BANP"/>
</dbReference>
<evidence type="ECO:0008006" key="5">
    <source>
        <dbReference type="Google" id="ProtNLM"/>
    </source>
</evidence>
<evidence type="ECO:0000256" key="2">
    <source>
        <dbReference type="SAM" id="SignalP"/>
    </source>
</evidence>
<protein>
    <recommendedName>
        <fullName evidence="5">Protein BANP</fullName>
    </recommendedName>
</protein>
<keyword evidence="2" id="KW-0732">Signal</keyword>
<dbReference type="Proteomes" id="UP001159641">
    <property type="component" value="Unassembled WGS sequence"/>
</dbReference>
<reference evidence="3 4" key="1">
    <citation type="submission" date="2022-11" db="EMBL/GenBank/DDBJ databases">
        <title>Whole genome sequence of Eschrichtius robustus ER-17-0199.</title>
        <authorList>
            <person name="Bruniche-Olsen A."/>
            <person name="Black A.N."/>
            <person name="Fields C.J."/>
            <person name="Walden K."/>
            <person name="Dewoody J.A."/>
        </authorList>
    </citation>
    <scope>NUCLEOTIDE SEQUENCE [LARGE SCALE GENOMIC DNA]</scope>
    <source>
        <strain evidence="3">ER-17-0199</strain>
        <tissue evidence="3">Blubber</tissue>
    </source>
</reference>
<gene>
    <name evidence="3" type="ORF">J1605_006887</name>
</gene>
<feature type="region of interest" description="Disordered" evidence="1">
    <location>
        <begin position="96"/>
        <end position="129"/>
    </location>
</feature>
<name>A0AB34GZJ9_ESCRO</name>
<feature type="compositionally biased region" description="Low complexity" evidence="1">
    <location>
        <begin position="102"/>
        <end position="113"/>
    </location>
</feature>
<dbReference type="PANTHER" id="PTHR16243:SF2">
    <property type="entry name" value="PROTEIN BANP"/>
    <property type="match status" value="1"/>
</dbReference>
<accession>A0AB34GZJ9</accession>
<comment type="caution">
    <text evidence="3">The sequence shown here is derived from an EMBL/GenBank/DDBJ whole genome shotgun (WGS) entry which is preliminary data.</text>
</comment>
<evidence type="ECO:0000313" key="3">
    <source>
        <dbReference type="EMBL" id="KAJ8785927.1"/>
    </source>
</evidence>
<keyword evidence="4" id="KW-1185">Reference proteome</keyword>
<dbReference type="GO" id="GO:0042177">
    <property type="term" value="P:negative regulation of protein catabolic process"/>
    <property type="evidence" value="ECO:0007669"/>
    <property type="project" value="TreeGrafter"/>
</dbReference>
<feature type="compositionally biased region" description="Pro residues" evidence="1">
    <location>
        <begin position="119"/>
        <end position="129"/>
    </location>
</feature>
<dbReference type="GO" id="GO:0034504">
    <property type="term" value="P:protein localization to nucleus"/>
    <property type="evidence" value="ECO:0007669"/>
    <property type="project" value="TreeGrafter"/>
</dbReference>
<proteinExistence type="predicted"/>
<organism evidence="3 4">
    <name type="scientific">Eschrichtius robustus</name>
    <name type="common">California gray whale</name>
    <name type="synonym">Eschrichtius gibbosus</name>
    <dbReference type="NCBI Taxonomy" id="9764"/>
    <lineage>
        <taxon>Eukaryota</taxon>
        <taxon>Metazoa</taxon>
        <taxon>Chordata</taxon>
        <taxon>Craniata</taxon>
        <taxon>Vertebrata</taxon>
        <taxon>Euteleostomi</taxon>
        <taxon>Mammalia</taxon>
        <taxon>Eutheria</taxon>
        <taxon>Laurasiatheria</taxon>
        <taxon>Artiodactyla</taxon>
        <taxon>Whippomorpha</taxon>
        <taxon>Cetacea</taxon>
        <taxon>Mysticeti</taxon>
        <taxon>Eschrichtiidae</taxon>
        <taxon>Eschrichtius</taxon>
    </lineage>
</organism>
<feature type="chain" id="PRO_5044293679" description="Protein BANP" evidence="2">
    <location>
        <begin position="19"/>
        <end position="534"/>
    </location>
</feature>
<sequence length="534" mass="57619">MLSVGEALVLLAPSLVFPGSLHGGIGHRAGVLSHCWEELCNKMSQKNFKMANAELYECHLFYKFGITESDWYRIKQSIDSKCRTAWRRKQRGQSLAVKSFSRRTPSSSSYGASETMMSTPPPASELQQPPPQALHYALANAQQVQIHQIGEDGQVQVGHLHIAQVPQGEQVQITQDSEGNLQIHHVGQDGQLLSVCEFKGSRVSGSSRLGRVRGAAASSETVGLGTRVGAGLVAQRHLALNLLRLEPVPNQSPFSCVDERMPGTTRFVVGRTAQPLSPPPPPSSLLLSPPPPGLHSHCHLPLHCHHCCCRRHHQDCTATVTSPSTVITAVVAATTRTSQPLSPPPPLSSLLSSPPPPGLHSHCHLPLHCHHCCRHRHHQDCTATVTSPSTVITAVVAATTRTAQPLSPPPPLSSLLSSPPPPEHHSHCHLPLHCHHCCRLHHNITATVTSPSTVITTVVTSTTRTSQPLSPPPPLSSLLLSPPPPGLHSHCHLHLHCHHCCCRLHHQDCTATVTSTTVTSPYTTITIIKGSSKF</sequence>
<evidence type="ECO:0000313" key="4">
    <source>
        <dbReference type="Proteomes" id="UP001159641"/>
    </source>
</evidence>
<dbReference type="PANTHER" id="PTHR16243">
    <property type="entry name" value="BTG3-ASSOCIATED NUCLEAR PROTEIN BANP"/>
    <property type="match status" value="1"/>
</dbReference>
<dbReference type="AlphaFoldDB" id="A0AB34GZJ9"/>
<feature type="signal peptide" evidence="2">
    <location>
        <begin position="1"/>
        <end position="18"/>
    </location>
</feature>